<evidence type="ECO:0000313" key="2">
    <source>
        <dbReference type="Proteomes" id="UP001065298"/>
    </source>
</evidence>
<protein>
    <submittedName>
        <fullName evidence="1">Uncharacterized protein</fullName>
    </submittedName>
</protein>
<evidence type="ECO:0000313" key="1">
    <source>
        <dbReference type="EMBL" id="KAI8666068.1"/>
    </source>
</evidence>
<keyword evidence="2" id="KW-1185">Reference proteome</keyword>
<name>A0ACC0QS10_9HYPO</name>
<dbReference type="Proteomes" id="UP001065298">
    <property type="component" value="Chromosome 6"/>
</dbReference>
<organism evidence="1 2">
    <name type="scientific">Fusarium keratoplasticum</name>
    <dbReference type="NCBI Taxonomy" id="1328300"/>
    <lineage>
        <taxon>Eukaryota</taxon>
        <taxon>Fungi</taxon>
        <taxon>Dikarya</taxon>
        <taxon>Ascomycota</taxon>
        <taxon>Pezizomycotina</taxon>
        <taxon>Sordariomycetes</taxon>
        <taxon>Hypocreomycetidae</taxon>
        <taxon>Hypocreales</taxon>
        <taxon>Nectriaceae</taxon>
        <taxon>Fusarium</taxon>
        <taxon>Fusarium solani species complex</taxon>
    </lineage>
</organism>
<comment type="caution">
    <text evidence="1">The sequence shown here is derived from an EMBL/GenBank/DDBJ whole genome shotgun (WGS) entry which is preliminary data.</text>
</comment>
<reference evidence="1" key="1">
    <citation type="submission" date="2022-06" db="EMBL/GenBank/DDBJ databases">
        <title>Fusarium solani species complex genomes reveal bases of compartmentalisation and animal pathogenesis.</title>
        <authorList>
            <person name="Tsai I.J."/>
        </authorList>
    </citation>
    <scope>NUCLEOTIDE SEQUENCE</scope>
    <source>
        <strain evidence="1">Fu6.1</strain>
    </source>
</reference>
<accession>A0ACC0QS10</accession>
<gene>
    <name evidence="1" type="ORF">NCS57_00830400</name>
</gene>
<proteinExistence type="predicted"/>
<sequence>MAILSLWPHHDFSSPSVRCMTTNPPFSVATHGIESSFLSINHESSENEAEMSYPAQVLQPNTLYLTISTPEAPASAIAHIYDADMTWLQGALAAPMEGADNFEWGIYWHRGHQDGTWYMMHRAGDPELPTYQLGLKMKHPFKSMEMRQSPRLHHHVVGLIRLMRITDLTGPEITTYLDWLAPRAAMKAQRSVMWAMTVYGRTRKHVAKVRGICELGFDTSGLIREVLQFAHREIWYSLAGQLPRPIFQPPVGVEKETS</sequence>
<dbReference type="EMBL" id="CM046508">
    <property type="protein sequence ID" value="KAI8666068.1"/>
    <property type="molecule type" value="Genomic_DNA"/>
</dbReference>